<dbReference type="EMBL" id="MFJF01000018">
    <property type="protein sequence ID" value="OGG06258.1"/>
    <property type="molecule type" value="Genomic_DNA"/>
</dbReference>
<comment type="caution">
    <text evidence="2">The sequence shown here is derived from an EMBL/GenBank/DDBJ whole genome shotgun (WGS) entry which is preliminary data.</text>
</comment>
<protein>
    <submittedName>
        <fullName evidence="2">Uncharacterized protein</fullName>
    </submittedName>
</protein>
<gene>
    <name evidence="2" type="ORF">A2777_06685</name>
</gene>
<evidence type="ECO:0000256" key="1">
    <source>
        <dbReference type="SAM" id="MobiDB-lite"/>
    </source>
</evidence>
<organism evidence="2 3">
    <name type="scientific">Candidatus Gottesmanbacteria bacterium RIFCSPHIGHO2_01_FULL_40_15</name>
    <dbReference type="NCBI Taxonomy" id="1798376"/>
    <lineage>
        <taxon>Bacteria</taxon>
        <taxon>Candidatus Gottesmaniibacteriota</taxon>
    </lineage>
</organism>
<dbReference type="Proteomes" id="UP000177354">
    <property type="component" value="Unassembled WGS sequence"/>
</dbReference>
<evidence type="ECO:0000313" key="3">
    <source>
        <dbReference type="Proteomes" id="UP000177354"/>
    </source>
</evidence>
<dbReference type="AlphaFoldDB" id="A0A1F5Z1D3"/>
<feature type="region of interest" description="Disordered" evidence="1">
    <location>
        <begin position="34"/>
        <end position="65"/>
    </location>
</feature>
<accession>A0A1F5Z1D3</accession>
<sequence>MREKIQSGLQDGDLLNIKPVDQKQKEEAALEIGEAIKHSSPVGNLSDLSPEPKTPEPLRQPEPPA</sequence>
<evidence type="ECO:0000313" key="2">
    <source>
        <dbReference type="EMBL" id="OGG06258.1"/>
    </source>
</evidence>
<name>A0A1F5Z1D3_9BACT</name>
<proteinExistence type="predicted"/>
<reference evidence="2 3" key="1">
    <citation type="journal article" date="2016" name="Nat. Commun.">
        <title>Thousands of microbial genomes shed light on interconnected biogeochemical processes in an aquifer system.</title>
        <authorList>
            <person name="Anantharaman K."/>
            <person name="Brown C.T."/>
            <person name="Hug L.A."/>
            <person name="Sharon I."/>
            <person name="Castelle C.J."/>
            <person name="Probst A.J."/>
            <person name="Thomas B.C."/>
            <person name="Singh A."/>
            <person name="Wilkins M.J."/>
            <person name="Karaoz U."/>
            <person name="Brodie E.L."/>
            <person name="Williams K.H."/>
            <person name="Hubbard S.S."/>
            <person name="Banfield J.F."/>
        </authorList>
    </citation>
    <scope>NUCLEOTIDE SEQUENCE [LARGE SCALE GENOMIC DNA]</scope>
</reference>